<feature type="domain" description="6-phospho-N-acetylmuramidase C-terminal" evidence="1">
    <location>
        <begin position="245"/>
        <end position="359"/>
    </location>
</feature>
<dbReference type="SUPFAM" id="SSF50891">
    <property type="entry name" value="Cyclophilin-like"/>
    <property type="match status" value="1"/>
</dbReference>
<feature type="domain" description="6-phospho-N-acetylmuramidase N-terminal" evidence="2">
    <location>
        <begin position="3"/>
        <end position="237"/>
    </location>
</feature>
<accession>E0NG57</accession>
<keyword evidence="4" id="KW-1185">Reference proteome</keyword>
<dbReference type="InterPro" id="IPR043894">
    <property type="entry name" value="MupG_C"/>
</dbReference>
<dbReference type="SUPFAM" id="SSF51445">
    <property type="entry name" value="(Trans)glycosidases"/>
    <property type="match status" value="1"/>
</dbReference>
<dbReference type="AlphaFoldDB" id="E0NG57"/>
<organism evidence="3 4">
    <name type="scientific">Pediococcus acidilactici DSM 20284</name>
    <dbReference type="NCBI Taxonomy" id="862514"/>
    <lineage>
        <taxon>Bacteria</taxon>
        <taxon>Bacillati</taxon>
        <taxon>Bacillota</taxon>
        <taxon>Bacilli</taxon>
        <taxon>Lactobacillales</taxon>
        <taxon>Lactobacillaceae</taxon>
        <taxon>Pediococcus</taxon>
        <taxon>Pediococcus acidilactici group</taxon>
    </lineage>
</organism>
<dbReference type="eggNOG" id="COG3589">
    <property type="taxonomic scope" value="Bacteria"/>
</dbReference>
<sequence length="365" mass="41523">MMFGISVYPSKQSTAECVTYIDKAADLGYQRLFTSLIELEGDPEETIARFKTVIHHAKQRKMWVSLDVNPSLFQKLNVSYDDLSFFKDLGADILRLDMSFDGMPESLMTYDEHDLTIEVNISNDTGNVANILTYRPLKSKIIGCHNFYPQRYTGLDTEYFLQTTQKYKEMGLRTAAFVSSNVATQGPHPYNAGLPTLEIHRGRPIVEQVQYLISTKLIDDVIIGNACASDEELAQVAKLNQQLPEFLIQFTPGTTELEKQIILNNLHFNRGDINSYAIRSTFVKLKYRQVNIPVNNAKHQLTRGMVTIGNDDFGQYKAEVNIVKQPMENADELKNVVATIVPNNQALIDFIQPWDKFKFIDADKF</sequence>
<proteinExistence type="predicted"/>
<dbReference type="Gene3D" id="2.40.100.10">
    <property type="entry name" value="Cyclophilin-like"/>
    <property type="match status" value="1"/>
</dbReference>
<evidence type="ECO:0008006" key="5">
    <source>
        <dbReference type="Google" id="ProtNLM"/>
    </source>
</evidence>
<gene>
    <name evidence="3" type="ORF">HMPREF0623_1280</name>
</gene>
<dbReference type="InterPro" id="IPR043797">
    <property type="entry name" value="MupG_N"/>
</dbReference>
<reference evidence="3" key="1">
    <citation type="submission" date="2010-07" db="EMBL/GenBank/DDBJ databases">
        <authorList>
            <person name="Muzny D."/>
            <person name="Qin X."/>
            <person name="Deng J."/>
            <person name="Jiang H."/>
            <person name="Liu Y."/>
            <person name="Qu J."/>
            <person name="Song X.-Z."/>
            <person name="Zhang L."/>
            <person name="Thornton R."/>
            <person name="Coyle M."/>
            <person name="Francisco L."/>
            <person name="Jackson L."/>
            <person name="Javaid M."/>
            <person name="Korchina V."/>
            <person name="Kovar C."/>
            <person name="Mata R."/>
            <person name="Mathew T."/>
            <person name="Ngo R."/>
            <person name="Nguyen L."/>
            <person name="Nguyen N."/>
            <person name="Okwuonu G."/>
            <person name="Ongeri F."/>
            <person name="Pham C."/>
            <person name="Simmons D."/>
            <person name="Wilczek-Boney K."/>
            <person name="Hale W."/>
            <person name="Jakkamsetti A."/>
            <person name="Pham P."/>
            <person name="Ruth R."/>
            <person name="San Lucas F."/>
            <person name="Warren J."/>
            <person name="Zhang J."/>
            <person name="Zhao Z."/>
            <person name="Zhou C."/>
            <person name="Zhu D."/>
            <person name="Lee S."/>
            <person name="Bess C."/>
            <person name="Blankenburg K."/>
            <person name="Forbes L."/>
            <person name="Fu Q."/>
            <person name="Gubbala S."/>
            <person name="Hirani K."/>
            <person name="Jayaseelan J.C."/>
            <person name="Lara F."/>
            <person name="Munidasa M."/>
            <person name="Palculict T."/>
            <person name="Patil S."/>
            <person name="Pu L.-L."/>
            <person name="Saada N."/>
            <person name="Tang L."/>
            <person name="Weissenberger G."/>
            <person name="Zhu Y."/>
            <person name="Hemphill L."/>
            <person name="Shang Y."/>
            <person name="Youmans B."/>
            <person name="Ayvaz T."/>
            <person name="Ross M."/>
            <person name="Santibanez J."/>
            <person name="Aqrawi P."/>
            <person name="Gross S."/>
            <person name="Joshi V."/>
            <person name="Fowler G."/>
            <person name="Nazareth L."/>
            <person name="Reid J."/>
            <person name="Worley K."/>
            <person name="Petrosino J."/>
            <person name="Highlander S."/>
            <person name="Gibbs R."/>
        </authorList>
    </citation>
    <scope>NUCLEOTIDE SEQUENCE [LARGE SCALE GENOMIC DNA]</scope>
    <source>
        <strain evidence="3">DSM 20284</strain>
    </source>
</reference>
<evidence type="ECO:0000313" key="3">
    <source>
        <dbReference type="EMBL" id="EFL95543.1"/>
    </source>
</evidence>
<dbReference type="Pfam" id="PF05913">
    <property type="entry name" value="MupG_C"/>
    <property type="match status" value="1"/>
</dbReference>
<evidence type="ECO:0000313" key="4">
    <source>
        <dbReference type="Proteomes" id="UP000004470"/>
    </source>
</evidence>
<dbReference type="InterPro" id="IPR013785">
    <property type="entry name" value="Aldolase_TIM"/>
</dbReference>
<dbReference type="EMBL" id="AEEG01000004">
    <property type="protein sequence ID" value="EFL95543.1"/>
    <property type="molecule type" value="Genomic_DNA"/>
</dbReference>
<dbReference type="Proteomes" id="UP000004470">
    <property type="component" value="Unassembled WGS sequence"/>
</dbReference>
<evidence type="ECO:0000259" key="1">
    <source>
        <dbReference type="Pfam" id="PF05913"/>
    </source>
</evidence>
<dbReference type="InterPro" id="IPR017853">
    <property type="entry name" value="GH"/>
</dbReference>
<dbReference type="Pfam" id="PF19200">
    <property type="entry name" value="MupG_N"/>
    <property type="match status" value="1"/>
</dbReference>
<evidence type="ECO:0000259" key="2">
    <source>
        <dbReference type="Pfam" id="PF19200"/>
    </source>
</evidence>
<dbReference type="PANTHER" id="PTHR38435">
    <property type="match status" value="1"/>
</dbReference>
<comment type="caution">
    <text evidence="3">The sequence shown here is derived from an EMBL/GenBank/DDBJ whole genome shotgun (WGS) entry which is preliminary data.</text>
</comment>
<dbReference type="PANTHER" id="PTHR38435:SF1">
    <property type="entry name" value="DUF871 DOMAIN-CONTAINING PROTEIN"/>
    <property type="match status" value="1"/>
</dbReference>
<dbReference type="InterPro" id="IPR008589">
    <property type="entry name" value="MupG"/>
</dbReference>
<dbReference type="InterPro" id="IPR029000">
    <property type="entry name" value="Cyclophilin-like_dom_sf"/>
</dbReference>
<dbReference type="HOGENOM" id="CLU_065324_1_0_9"/>
<dbReference type="Gene3D" id="3.20.20.70">
    <property type="entry name" value="Aldolase class I"/>
    <property type="match status" value="1"/>
</dbReference>
<name>E0NG57_PEDAC</name>
<protein>
    <recommendedName>
        <fullName evidence="5">Outer surface protein</fullName>
    </recommendedName>
</protein>